<dbReference type="Gene3D" id="1.10.287.160">
    <property type="entry name" value="HR1 repeat"/>
    <property type="match status" value="1"/>
</dbReference>
<dbReference type="InterPro" id="IPR038499">
    <property type="entry name" value="BRO1_sf"/>
</dbReference>
<dbReference type="CDD" id="cd06712">
    <property type="entry name" value="PDZ_rhophilin-like"/>
    <property type="match status" value="1"/>
</dbReference>
<sequence length="582" mass="65753">QGCDPFAQTQRSKLQHRRARINQQINKEMRMRAGAENLFRATSNHKVKETVALELSYVNSNLQLLKEELEELNSSVDVYQNDSESISVPMIPLGLKETKELDLLVPLKDLISEHYGEEGVLFEKEIKEFMELRQAMRTPSRNEAGLELLMEYYNQLYFLDSRFFPPTKSLGVFFHWYDSLTGVPSHQRALAFEKGSVLFNIGALHTQIGARQDRASLPGLNQAIDAFQKAAGAFNYLKENFSNAPSLDMSAASLNMLVRLMVAQVQECVFEKMTLLRPQHDFLTRLQLAQEAARVEDVYSLVHQTMTQAHVKDYVPFSWTTMVHVKSEHFKALSHYFAAIALCDCPVASDTELPEQEKAFIQFHVTMPEGPSLRVLLQDPEERRKLGKAHLKKAIMKHEEAMRIHGLCKILRKMDILQEVLSFAHKRSLSKYSEIDHEEDFFETGDAPDIHRFLALPPPHQWVLCKVARLQGVVLAPKGAFHVSTLPQGPLSVFSAKNKWYPARRVHLMRGENGFGFTLRGDSPVLIAGVIPGGCAAEAGLKEGDYIISVNGKDCKWSKHAEVVQLLKSTGEEGVEISVITL</sequence>
<evidence type="ECO:0000259" key="4">
    <source>
        <dbReference type="PROSITE" id="PS50106"/>
    </source>
</evidence>
<evidence type="ECO:0000256" key="2">
    <source>
        <dbReference type="PROSITE-ProRule" id="PRU01207"/>
    </source>
</evidence>
<feature type="domain" description="BRO1" evidence="5">
    <location>
        <begin position="89"/>
        <end position="438"/>
    </location>
</feature>
<dbReference type="SMART" id="SM01041">
    <property type="entry name" value="BRO1"/>
    <property type="match status" value="1"/>
</dbReference>
<proteinExistence type="inferred from homology"/>
<dbReference type="PANTHER" id="PTHR23031:SF6">
    <property type="entry name" value="RHOPHILIN-1"/>
    <property type="match status" value="1"/>
</dbReference>
<evidence type="ECO:0000259" key="6">
    <source>
        <dbReference type="PROSITE" id="PS51860"/>
    </source>
</evidence>
<dbReference type="InterPro" id="IPR004328">
    <property type="entry name" value="BRO1_dom"/>
</dbReference>
<reference evidence="7 8" key="1">
    <citation type="submission" date="2014-04" db="EMBL/GenBank/DDBJ databases">
        <title>Genome evolution of avian class.</title>
        <authorList>
            <person name="Zhang G."/>
            <person name="Li C."/>
        </authorList>
    </citation>
    <scope>NUCLEOTIDE SEQUENCE [LARGE SCALE GENOMIC DNA]</scope>
    <source>
        <strain evidence="7">BGI_N328</strain>
    </source>
</reference>
<dbReference type="InterPro" id="IPR036034">
    <property type="entry name" value="PDZ_sf"/>
</dbReference>
<accession>A0A093F7Y0</accession>
<dbReference type="Gene3D" id="1.25.40.280">
    <property type="entry name" value="alix/aip1 like domains"/>
    <property type="match status" value="1"/>
</dbReference>
<dbReference type="EMBL" id="KK627163">
    <property type="protein sequence ID" value="KFV53782.1"/>
    <property type="molecule type" value="Genomic_DNA"/>
</dbReference>
<feature type="non-terminal residue" evidence="7">
    <location>
        <position position="582"/>
    </location>
</feature>
<dbReference type="PANTHER" id="PTHR23031">
    <property type="entry name" value="RHOPHILIN"/>
    <property type="match status" value="1"/>
</dbReference>
<dbReference type="FunFam" id="2.30.42.10:FF:000160">
    <property type="entry name" value="RHPN1 isoform 1"/>
    <property type="match status" value="1"/>
</dbReference>
<dbReference type="Pfam" id="PF02185">
    <property type="entry name" value="HR1"/>
    <property type="match status" value="1"/>
</dbReference>
<feature type="coiled-coil region" evidence="3">
    <location>
        <begin position="55"/>
        <end position="82"/>
    </location>
</feature>
<dbReference type="InterPro" id="IPR036274">
    <property type="entry name" value="HR1_rpt_sf"/>
</dbReference>
<dbReference type="Pfam" id="PF00595">
    <property type="entry name" value="PDZ"/>
    <property type="match status" value="1"/>
</dbReference>
<dbReference type="InterPro" id="IPR042715">
    <property type="entry name" value="Rhophilin-1_BRO1"/>
</dbReference>
<comment type="similarity">
    <text evidence="1">Belongs to the RHPN family.</text>
</comment>
<dbReference type="GO" id="GO:0051497">
    <property type="term" value="P:negative regulation of stress fiber assembly"/>
    <property type="evidence" value="ECO:0007669"/>
    <property type="project" value="TreeGrafter"/>
</dbReference>
<keyword evidence="8" id="KW-1185">Reference proteome</keyword>
<dbReference type="Proteomes" id="UP000054313">
    <property type="component" value="Unassembled WGS sequence"/>
</dbReference>
<dbReference type="InterPro" id="IPR001478">
    <property type="entry name" value="PDZ"/>
</dbReference>
<evidence type="ECO:0000313" key="8">
    <source>
        <dbReference type="Proteomes" id="UP000054313"/>
    </source>
</evidence>
<feature type="domain" description="REM-1" evidence="6">
    <location>
        <begin position="4"/>
        <end position="78"/>
    </location>
</feature>
<dbReference type="AlphaFoldDB" id="A0A093F7Y0"/>
<dbReference type="CDD" id="cd09248">
    <property type="entry name" value="BRO1_Rhophilin_1"/>
    <property type="match status" value="1"/>
</dbReference>
<feature type="non-terminal residue" evidence="7">
    <location>
        <position position="1"/>
    </location>
</feature>
<evidence type="ECO:0000256" key="3">
    <source>
        <dbReference type="SAM" id="Coils"/>
    </source>
</evidence>
<evidence type="ECO:0000259" key="5">
    <source>
        <dbReference type="PROSITE" id="PS51180"/>
    </source>
</evidence>
<dbReference type="PROSITE" id="PS51180">
    <property type="entry name" value="BRO1"/>
    <property type="match status" value="1"/>
</dbReference>
<dbReference type="SMART" id="SM00228">
    <property type="entry name" value="PDZ"/>
    <property type="match status" value="1"/>
</dbReference>
<dbReference type="CDD" id="cd11633">
    <property type="entry name" value="HR1_Rhophilin-1"/>
    <property type="match status" value="1"/>
</dbReference>
<dbReference type="GO" id="GO:0007165">
    <property type="term" value="P:signal transduction"/>
    <property type="evidence" value="ECO:0007669"/>
    <property type="project" value="InterPro"/>
</dbReference>
<dbReference type="SMART" id="SM00742">
    <property type="entry name" value="Hr1"/>
    <property type="match status" value="1"/>
</dbReference>
<dbReference type="InterPro" id="IPR011072">
    <property type="entry name" value="HR1_rho-bd"/>
</dbReference>
<gene>
    <name evidence="7" type="ORF">N328_08806</name>
</gene>
<dbReference type="SUPFAM" id="SSF50156">
    <property type="entry name" value="PDZ domain-like"/>
    <property type="match status" value="1"/>
</dbReference>
<evidence type="ECO:0000256" key="1">
    <source>
        <dbReference type="ARBA" id="ARBA00010369"/>
    </source>
</evidence>
<dbReference type="Gene3D" id="2.30.42.10">
    <property type="match status" value="1"/>
</dbReference>
<name>A0A093F7Y0_GAVST</name>
<feature type="domain" description="PDZ" evidence="4">
    <location>
        <begin position="505"/>
        <end position="573"/>
    </location>
</feature>
<keyword evidence="2 3" id="KW-0175">Coiled coil</keyword>
<organism evidence="7 8">
    <name type="scientific">Gavia stellata</name>
    <name type="common">Red-throated diver</name>
    <name type="synonym">Colymbus stellatus</name>
    <dbReference type="NCBI Taxonomy" id="37040"/>
    <lineage>
        <taxon>Eukaryota</taxon>
        <taxon>Metazoa</taxon>
        <taxon>Chordata</taxon>
        <taxon>Craniata</taxon>
        <taxon>Vertebrata</taxon>
        <taxon>Euteleostomi</taxon>
        <taxon>Archelosauria</taxon>
        <taxon>Archosauria</taxon>
        <taxon>Dinosauria</taxon>
        <taxon>Saurischia</taxon>
        <taxon>Theropoda</taxon>
        <taxon>Coelurosauria</taxon>
        <taxon>Aves</taxon>
        <taxon>Neognathae</taxon>
        <taxon>Neoaves</taxon>
        <taxon>Aequornithes</taxon>
        <taxon>Gaviiformes</taxon>
        <taxon>Gaviidae</taxon>
        <taxon>Gavia</taxon>
    </lineage>
</organism>
<dbReference type="SUPFAM" id="SSF46585">
    <property type="entry name" value="HR1 repeat"/>
    <property type="match status" value="1"/>
</dbReference>
<dbReference type="PROSITE" id="PS50106">
    <property type="entry name" value="PDZ"/>
    <property type="match status" value="1"/>
</dbReference>
<evidence type="ECO:0000313" key="7">
    <source>
        <dbReference type="EMBL" id="KFV53782.1"/>
    </source>
</evidence>
<protein>
    <submittedName>
        <fullName evidence="7">Rhophilin-1</fullName>
    </submittedName>
</protein>
<dbReference type="Pfam" id="PF03097">
    <property type="entry name" value="BRO1"/>
    <property type="match status" value="1"/>
</dbReference>
<dbReference type="InterPro" id="IPR047138">
    <property type="entry name" value="RHPN1_2"/>
</dbReference>
<dbReference type="PROSITE" id="PS51860">
    <property type="entry name" value="REM_1"/>
    <property type="match status" value="1"/>
</dbReference>